<dbReference type="SUPFAM" id="SSF47240">
    <property type="entry name" value="Ferritin-like"/>
    <property type="match status" value="1"/>
</dbReference>
<dbReference type="RefSeq" id="WP_104978118.1">
    <property type="nucleotide sequence ID" value="NZ_CP012673.1"/>
</dbReference>
<dbReference type="Gene3D" id="1.20.1260.10">
    <property type="match status" value="1"/>
</dbReference>
<evidence type="ECO:0008006" key="5">
    <source>
        <dbReference type="Google" id="ProtNLM"/>
    </source>
</evidence>
<keyword evidence="2" id="KW-0472">Membrane</keyword>
<dbReference type="OrthoDB" id="5518537at2"/>
<dbReference type="CDD" id="cd00657">
    <property type="entry name" value="Ferritin_like"/>
    <property type="match status" value="1"/>
</dbReference>
<feature type="region of interest" description="Disordered" evidence="1">
    <location>
        <begin position="224"/>
        <end position="246"/>
    </location>
</feature>
<organism evidence="3 4">
    <name type="scientific">Sorangium cellulosum</name>
    <name type="common">Polyangium cellulosum</name>
    <dbReference type="NCBI Taxonomy" id="56"/>
    <lineage>
        <taxon>Bacteria</taxon>
        <taxon>Pseudomonadati</taxon>
        <taxon>Myxococcota</taxon>
        <taxon>Polyangia</taxon>
        <taxon>Polyangiales</taxon>
        <taxon>Polyangiaceae</taxon>
        <taxon>Sorangium</taxon>
    </lineage>
</organism>
<keyword evidence="2" id="KW-1133">Transmembrane helix</keyword>
<feature type="transmembrane region" description="Helical" evidence="2">
    <location>
        <begin position="192"/>
        <end position="214"/>
    </location>
</feature>
<proteinExistence type="predicted"/>
<accession>A0A2L0EM02</accession>
<dbReference type="EMBL" id="CP012673">
    <property type="protein sequence ID" value="AUX40292.1"/>
    <property type="molecule type" value="Genomic_DNA"/>
</dbReference>
<evidence type="ECO:0000256" key="2">
    <source>
        <dbReference type="SAM" id="Phobius"/>
    </source>
</evidence>
<name>A0A2L0EM02_SORCE</name>
<dbReference type="AlphaFoldDB" id="A0A2L0EM02"/>
<dbReference type="InterPro" id="IPR012347">
    <property type="entry name" value="Ferritin-like"/>
</dbReference>
<reference evidence="3 4" key="1">
    <citation type="submission" date="2015-09" db="EMBL/GenBank/DDBJ databases">
        <title>Sorangium comparison.</title>
        <authorList>
            <person name="Zaburannyi N."/>
            <person name="Bunk B."/>
            <person name="Overmann J."/>
            <person name="Mueller R."/>
        </authorList>
    </citation>
    <scope>NUCLEOTIDE SEQUENCE [LARGE SCALE GENOMIC DNA]</scope>
    <source>
        <strain evidence="3 4">So ce26</strain>
    </source>
</reference>
<evidence type="ECO:0000313" key="3">
    <source>
        <dbReference type="EMBL" id="AUX40292.1"/>
    </source>
</evidence>
<protein>
    <recommendedName>
        <fullName evidence="5">Ferritin-like domain-containing protein</fullName>
    </recommendedName>
</protein>
<evidence type="ECO:0000256" key="1">
    <source>
        <dbReference type="SAM" id="MobiDB-lite"/>
    </source>
</evidence>
<dbReference type="Proteomes" id="UP000238348">
    <property type="component" value="Chromosome"/>
</dbReference>
<gene>
    <name evidence="3" type="ORF">SOCE26_016920</name>
</gene>
<evidence type="ECO:0000313" key="4">
    <source>
        <dbReference type="Proteomes" id="UP000238348"/>
    </source>
</evidence>
<sequence length="246" mass="27879">MSAILARLVNPVVWRIPGHGARKLFEFSLAEHGSMLDLKAAARLTPSADRRAAYVRHLLDETRHAQMFALRSAELRKRAGLESLGFPNADTEALFEKLGEVGFLAFVHRGESRGRQQFETYRDWFARQGDDRSRALFEAILQDEKQHESYTWELLVELTGGESAARAELRKAVLWEAWRTWRRAGRFLAEKLYFVLMLVLYAMLAPFRLMAAVMRPAKPGWSLPSAEGQVDAGERPALPAPSRTNA</sequence>
<keyword evidence="2" id="KW-0812">Transmembrane</keyword>
<dbReference type="InterPro" id="IPR009078">
    <property type="entry name" value="Ferritin-like_SF"/>
</dbReference>